<name>A0A285J2C9_9GAMM</name>
<dbReference type="GO" id="GO:0003904">
    <property type="term" value="F:deoxyribodipyrimidine photo-lyase activity"/>
    <property type="evidence" value="ECO:0007669"/>
    <property type="project" value="TreeGrafter"/>
</dbReference>
<feature type="compositionally biased region" description="Basic and acidic residues" evidence="8">
    <location>
        <begin position="504"/>
        <end position="513"/>
    </location>
</feature>
<comment type="similarity">
    <text evidence="2">Belongs to the DNA photolyase class-1 family.</text>
</comment>
<evidence type="ECO:0000256" key="5">
    <source>
        <dbReference type="ARBA" id="ARBA00022991"/>
    </source>
</evidence>
<dbReference type="GO" id="GO:0003677">
    <property type="term" value="F:DNA binding"/>
    <property type="evidence" value="ECO:0007669"/>
    <property type="project" value="TreeGrafter"/>
</dbReference>
<evidence type="ECO:0000256" key="4">
    <source>
        <dbReference type="ARBA" id="ARBA00022827"/>
    </source>
</evidence>
<evidence type="ECO:0000256" key="2">
    <source>
        <dbReference type="ARBA" id="ARBA00005862"/>
    </source>
</evidence>
<protein>
    <submittedName>
        <fullName evidence="10">Deoxyribodipyrimidine photo-lyase</fullName>
    </submittedName>
</protein>
<organism evidence="10 11">
    <name type="scientific">Arsukibacterium tuosuense</name>
    <dbReference type="NCBI Taxonomy" id="1323745"/>
    <lineage>
        <taxon>Bacteria</taxon>
        <taxon>Pseudomonadati</taxon>
        <taxon>Pseudomonadota</taxon>
        <taxon>Gammaproteobacteria</taxon>
        <taxon>Chromatiales</taxon>
        <taxon>Chromatiaceae</taxon>
        <taxon>Arsukibacterium</taxon>
    </lineage>
</organism>
<dbReference type="Gene3D" id="3.40.50.620">
    <property type="entry name" value="HUPs"/>
    <property type="match status" value="1"/>
</dbReference>
<dbReference type="PROSITE" id="PS00394">
    <property type="entry name" value="DNA_PHOTOLYASES_1_1"/>
    <property type="match status" value="1"/>
</dbReference>
<keyword evidence="4 6" id="KW-0274">FAD</keyword>
<feature type="domain" description="Photolyase/cryptochrome alpha/beta" evidence="9">
    <location>
        <begin position="1"/>
        <end position="130"/>
    </location>
</feature>
<dbReference type="GO" id="GO:0006950">
    <property type="term" value="P:response to stress"/>
    <property type="evidence" value="ECO:0007669"/>
    <property type="project" value="UniProtKB-ARBA"/>
</dbReference>
<dbReference type="InterPro" id="IPR036134">
    <property type="entry name" value="Crypto/Photolyase_FAD-like_sf"/>
</dbReference>
<dbReference type="GO" id="GO:0006139">
    <property type="term" value="P:nucleobase-containing compound metabolic process"/>
    <property type="evidence" value="ECO:0007669"/>
    <property type="project" value="UniProtKB-ARBA"/>
</dbReference>
<dbReference type="PRINTS" id="PR00147">
    <property type="entry name" value="DNAPHOTLYASE"/>
</dbReference>
<evidence type="ECO:0000256" key="3">
    <source>
        <dbReference type="ARBA" id="ARBA00022630"/>
    </source>
</evidence>
<feature type="binding site" evidence="6">
    <location>
        <position position="271"/>
    </location>
    <ligand>
        <name>FAD</name>
        <dbReference type="ChEBI" id="CHEBI:57692"/>
    </ligand>
</feature>
<dbReference type="GO" id="GO:0071949">
    <property type="term" value="F:FAD binding"/>
    <property type="evidence" value="ECO:0007669"/>
    <property type="project" value="TreeGrafter"/>
</dbReference>
<dbReference type="RefSeq" id="WP_097111871.1">
    <property type="nucleotide sequence ID" value="NZ_OBEB01000005.1"/>
</dbReference>
<dbReference type="Pfam" id="PF00875">
    <property type="entry name" value="DNA_photolyase"/>
    <property type="match status" value="1"/>
</dbReference>
<dbReference type="InterPro" id="IPR036155">
    <property type="entry name" value="Crypto/Photolyase_N_sf"/>
</dbReference>
<keyword evidence="3 6" id="KW-0285">Flavoprotein</keyword>
<proteinExistence type="inferred from homology"/>
<comment type="cofactor">
    <cofactor evidence="1">
        <name>(6R)-5,10-methylene-5,6,7,8-tetrahydrofolate</name>
        <dbReference type="ChEBI" id="CHEBI:15636"/>
    </cofactor>
</comment>
<evidence type="ECO:0000313" key="11">
    <source>
        <dbReference type="Proteomes" id="UP000219353"/>
    </source>
</evidence>
<comment type="cofactor">
    <cofactor evidence="6">
        <name>FAD</name>
        <dbReference type="ChEBI" id="CHEBI:57692"/>
    </cofactor>
    <text evidence="6">Binds 1 FAD per subunit.</text>
</comment>
<dbReference type="Gene3D" id="1.10.579.10">
    <property type="entry name" value="DNA Cyclobutane Dipyrimidine Photolyase, subunit A, domain 3"/>
    <property type="match status" value="1"/>
</dbReference>
<dbReference type="InterPro" id="IPR018394">
    <property type="entry name" value="DNA_photolyase_1_CS_C"/>
</dbReference>
<gene>
    <name evidence="10" type="ORF">SAMN06297280_2659</name>
</gene>
<dbReference type="Pfam" id="PF03441">
    <property type="entry name" value="FAD_binding_7"/>
    <property type="match status" value="1"/>
</dbReference>
<comment type="similarity">
    <text evidence="7">Belongs to the DNA photolyase family.</text>
</comment>
<dbReference type="OrthoDB" id="9772484at2"/>
<evidence type="ECO:0000313" key="10">
    <source>
        <dbReference type="EMBL" id="SNY54470.1"/>
    </source>
</evidence>
<dbReference type="GO" id="GO:0009416">
    <property type="term" value="P:response to light stimulus"/>
    <property type="evidence" value="ECO:0007669"/>
    <property type="project" value="TreeGrafter"/>
</dbReference>
<dbReference type="EMBL" id="OBEB01000005">
    <property type="protein sequence ID" value="SNY54470.1"/>
    <property type="molecule type" value="Genomic_DNA"/>
</dbReference>
<dbReference type="Gene3D" id="1.25.40.80">
    <property type="match status" value="1"/>
</dbReference>
<evidence type="ECO:0000256" key="6">
    <source>
        <dbReference type="PIRSR" id="PIRSR602081-1"/>
    </source>
</evidence>
<evidence type="ECO:0000256" key="8">
    <source>
        <dbReference type="SAM" id="MobiDB-lite"/>
    </source>
</evidence>
<feature type="binding site" evidence="6">
    <location>
        <position position="217"/>
    </location>
    <ligand>
        <name>FAD</name>
        <dbReference type="ChEBI" id="CHEBI:57692"/>
    </ligand>
</feature>
<dbReference type="AlphaFoldDB" id="A0A285J2C9"/>
<dbReference type="PROSITE" id="PS51645">
    <property type="entry name" value="PHR_CRY_ALPHA_BETA"/>
    <property type="match status" value="1"/>
</dbReference>
<evidence type="ECO:0000256" key="7">
    <source>
        <dbReference type="RuleBase" id="RU004182"/>
    </source>
</evidence>
<feature type="region of interest" description="Disordered" evidence="8">
    <location>
        <begin position="482"/>
        <end position="513"/>
    </location>
</feature>
<dbReference type="InterPro" id="IPR002081">
    <property type="entry name" value="Cryptochrome/DNA_photolyase_1"/>
</dbReference>
<dbReference type="Proteomes" id="UP000219353">
    <property type="component" value="Unassembled WGS sequence"/>
</dbReference>
<dbReference type="InterPro" id="IPR006050">
    <property type="entry name" value="DNA_photolyase_N"/>
</dbReference>
<keyword evidence="5 7" id="KW-0157">Chromophore</keyword>
<feature type="binding site" evidence="6">
    <location>
        <begin position="229"/>
        <end position="235"/>
    </location>
    <ligand>
        <name>FAD</name>
        <dbReference type="ChEBI" id="CHEBI:57692"/>
    </ligand>
</feature>
<dbReference type="InterPro" id="IPR014729">
    <property type="entry name" value="Rossmann-like_a/b/a_fold"/>
</dbReference>
<keyword evidence="11" id="KW-1185">Reference proteome</keyword>
<evidence type="ECO:0000259" key="9">
    <source>
        <dbReference type="PROSITE" id="PS51645"/>
    </source>
</evidence>
<sequence length="513" mass="59328">MTSLVWFKRDLRLQDHQPLWHAAKQGPVLPVYIIEPDYWQQPDVSLRHWQYLAPALQQLNQQLSALGQPLLVVKGAATAVLRQLCRQYAVSGVYSHEETGNLWTYQRDLAVGRLLQSLQIPWQQYRQFAVFRKLANRDNWFERADSWLKSPVCPTPASLPRLTATPDSLMPEGLTPENLALLAPRRGHDLPPVIRLQQGVQPADIFNEFIDKRSRNYRQHISLPAKAASSCSRLSPCISYGQLSLRQLQQQSLLALKQQSNVWHKQGLQAFFSRLRWHCHFIQKLEDEPAIEFCNMHRGFDGMREADFNPAHFAAWRTGYTGFPLIDAAMRCLLATGWLHFRGRAMLVAFATYHLWLHWRPVALHLAQCFVDYEPGIHYPQIQMQAGTTGINPNRMYNPLKQSQLKDPDGQFIRQWLPELRQLPTSWLHSPWLMPVALQQQYDCVLGRDYPAPIVDLQHALQQARAKLRNWLHSQPAASWQQQKKAVVARHASRKRPAARKAAKSRDQLSFDW</sequence>
<dbReference type="SUPFAM" id="SSF48173">
    <property type="entry name" value="Cryptochrome/photolyase FAD-binding domain"/>
    <property type="match status" value="1"/>
</dbReference>
<dbReference type="SUPFAM" id="SSF52425">
    <property type="entry name" value="Cryptochrome/photolyase, N-terminal domain"/>
    <property type="match status" value="1"/>
</dbReference>
<dbReference type="PANTHER" id="PTHR11455">
    <property type="entry name" value="CRYPTOCHROME"/>
    <property type="match status" value="1"/>
</dbReference>
<feature type="compositionally biased region" description="Basic residues" evidence="8">
    <location>
        <begin position="487"/>
        <end position="503"/>
    </location>
</feature>
<dbReference type="InterPro" id="IPR005101">
    <property type="entry name" value="Cryptochr/Photolyase_FAD-bd"/>
</dbReference>
<dbReference type="PANTHER" id="PTHR11455:SF9">
    <property type="entry name" value="CRYPTOCHROME CIRCADIAN CLOCK 5 ISOFORM X1"/>
    <property type="match status" value="1"/>
</dbReference>
<evidence type="ECO:0000256" key="1">
    <source>
        <dbReference type="ARBA" id="ARBA00001932"/>
    </source>
</evidence>
<keyword evidence="10" id="KW-0456">Lyase</keyword>
<reference evidence="11" key="1">
    <citation type="submission" date="2017-09" db="EMBL/GenBank/DDBJ databases">
        <authorList>
            <person name="Varghese N."/>
            <person name="Submissions S."/>
        </authorList>
    </citation>
    <scope>NUCLEOTIDE SEQUENCE [LARGE SCALE GENOMIC DNA]</scope>
    <source>
        <strain evidence="11">CGMCC 1.12461</strain>
    </source>
</reference>
<accession>A0A285J2C9</accession>